<dbReference type="InterPro" id="IPR024455">
    <property type="entry name" value="Phage_capsid"/>
</dbReference>
<feature type="signal peptide" evidence="2">
    <location>
        <begin position="1"/>
        <end position="23"/>
    </location>
</feature>
<sequence>MKATHFKFGIAAVLLLAMGSAMAGVPIFSPDIMASLALLGVVGNIELIEIKKIIDQQGEAWAEFKKTNDEILKAKAEGKAVGDLETKLAKISADMEKLADLKEQFDAIEKKLARPKTDSEVKAEADFASELKSFNIALRADCASKGKAVPAEFDAEGYRLYKSAFFKLVAGVPVDNLESNERKALQAGSDPDGGYFLPHATIGRVVGKVYEQSVMRQIASVQTISTNDIEGIVDNNEADAGWVSELGTRSDTTTPQVGKWKIEAFEMYAMPKASQKILDDAATDVEAWLAGKIADKFARVEGTAFWTGNGAGKPMGLASYATAATADSSRSWGTFEHVKTGTNGDFNATTKGDPLHDLIGAFKDQYLQNANFVMRREVRTKIRKLKEATTDRYLWEPSMQAGTPDRLNGYPVRIDQYMPALATDSLSLALGDFKEAYQIVDRMGIRTLRDPFTAKPYVVFYSTKRTGGGAVNFEAIKFLKFSA</sequence>
<dbReference type="Gene3D" id="3.30.2320.10">
    <property type="entry name" value="hypothetical protein PF0899 domain"/>
    <property type="match status" value="1"/>
</dbReference>
<dbReference type="SUPFAM" id="SSF56563">
    <property type="entry name" value="Major capsid protein gp5"/>
    <property type="match status" value="1"/>
</dbReference>
<proteinExistence type="predicted"/>
<evidence type="ECO:0000313" key="6">
    <source>
        <dbReference type="Proteomes" id="UP001626593"/>
    </source>
</evidence>
<reference evidence="5 6" key="1">
    <citation type="submission" date="2023-12" db="EMBL/GenBank/DDBJ databases">
        <title>A. evansii MAY27, complete genome.</title>
        <authorList>
            <person name="Wang Y."/>
        </authorList>
    </citation>
    <scope>NUCLEOTIDE SEQUENCE [LARGE SCALE GENOMIC DNA]</scope>
    <source>
        <strain evidence="5 6">MAY27</strain>
    </source>
</reference>
<dbReference type="Pfam" id="PF05065">
    <property type="entry name" value="Phage_capsid"/>
    <property type="match status" value="1"/>
</dbReference>
<evidence type="ECO:0000256" key="1">
    <source>
        <dbReference type="ARBA" id="ARBA00004328"/>
    </source>
</evidence>
<organism evidence="5 6">
    <name type="scientific">Aromatoleum evansii</name>
    <name type="common">Azoarcus evansii</name>
    <dbReference type="NCBI Taxonomy" id="59406"/>
    <lineage>
        <taxon>Bacteria</taxon>
        <taxon>Pseudomonadati</taxon>
        <taxon>Pseudomonadota</taxon>
        <taxon>Betaproteobacteria</taxon>
        <taxon>Rhodocyclales</taxon>
        <taxon>Rhodocyclaceae</taxon>
        <taxon>Aromatoleum</taxon>
    </lineage>
</organism>
<accession>A0ABZ1AT08</accession>
<protein>
    <submittedName>
        <fullName evidence="5">Phage major capsid protein</fullName>
    </submittedName>
</protein>
<evidence type="ECO:0000313" key="4">
    <source>
        <dbReference type="EMBL" id="WRL48284.1"/>
    </source>
</evidence>
<name>A0ABZ1AT08_AROEV</name>
<dbReference type="Proteomes" id="UP001626593">
    <property type="component" value="Chromosome"/>
</dbReference>
<dbReference type="EMBL" id="CP141259">
    <property type="protein sequence ID" value="WRL48284.1"/>
    <property type="molecule type" value="Genomic_DNA"/>
</dbReference>
<comment type="subcellular location">
    <subcellularLocation>
        <location evidence="1">Virion</location>
    </subcellularLocation>
</comment>
<dbReference type="InterPro" id="IPR054612">
    <property type="entry name" value="Phage_capsid-like_C"/>
</dbReference>
<evidence type="ECO:0000259" key="3">
    <source>
        <dbReference type="Pfam" id="PF05065"/>
    </source>
</evidence>
<dbReference type="EMBL" id="CP141259">
    <property type="protein sequence ID" value="WRL48354.1"/>
    <property type="molecule type" value="Genomic_DNA"/>
</dbReference>
<evidence type="ECO:0000256" key="2">
    <source>
        <dbReference type="SAM" id="SignalP"/>
    </source>
</evidence>
<dbReference type="NCBIfam" id="TIGR01554">
    <property type="entry name" value="major_cap_HK97"/>
    <property type="match status" value="1"/>
</dbReference>
<dbReference type="RefSeq" id="WP_407280601.1">
    <property type="nucleotide sequence ID" value="NZ_CP141259.1"/>
</dbReference>
<feature type="domain" description="Phage capsid-like C-terminal" evidence="3">
    <location>
        <begin position="193"/>
        <end position="481"/>
    </location>
</feature>
<keyword evidence="6" id="KW-1185">Reference proteome</keyword>
<gene>
    <name evidence="4" type="ORF">U5817_09625</name>
    <name evidence="5" type="ORF">U5817_09975</name>
</gene>
<keyword evidence="2" id="KW-0732">Signal</keyword>
<feature type="chain" id="PRO_5045034411" evidence="2">
    <location>
        <begin position="24"/>
        <end position="483"/>
    </location>
</feature>
<dbReference type="Gene3D" id="3.30.2400.10">
    <property type="entry name" value="Major capsid protein gp5"/>
    <property type="match status" value="1"/>
</dbReference>
<evidence type="ECO:0000313" key="5">
    <source>
        <dbReference type="EMBL" id="WRL48354.1"/>
    </source>
</evidence>